<dbReference type="AlphaFoldDB" id="A0ABD4SLH5"/>
<dbReference type="EMBL" id="JAJAXM010000002">
    <property type="protein sequence ID" value="MCG9024508.1"/>
    <property type="molecule type" value="Genomic_DNA"/>
</dbReference>
<dbReference type="Proteomes" id="UP001200247">
    <property type="component" value="Unassembled WGS sequence"/>
</dbReference>
<sequence>MQSFINPQNIKATLIDQAIKNVLFNQAYKKKSKFTHALHSKTKYPSSRNEQSATKINIKNQTINKLNILKQTDQIEKVVQCRKQAFSTTAFCIEISPSISLSTRHHIAIRNRMHQKNIRSHFYMKHCQHAALPRMQTCNIINPCKIFKKQISTIIIQTVFFAAFIAVQCSPDALSTHSLYLRNKHAQTC</sequence>
<proteinExistence type="predicted"/>
<protein>
    <recommendedName>
        <fullName evidence="3">Transmembrane protein</fullName>
    </recommendedName>
</protein>
<dbReference type="RefSeq" id="WP_239893367.1">
    <property type="nucleotide sequence ID" value="NZ_JAJAXM010000002.1"/>
</dbReference>
<gene>
    <name evidence="1" type="ORF">LH440_01050</name>
</gene>
<evidence type="ECO:0000313" key="2">
    <source>
        <dbReference type="Proteomes" id="UP001200247"/>
    </source>
</evidence>
<evidence type="ECO:0008006" key="3">
    <source>
        <dbReference type="Google" id="ProtNLM"/>
    </source>
</evidence>
<name>A0ABD4SLH5_9NEIS</name>
<evidence type="ECO:0000313" key="1">
    <source>
        <dbReference type="EMBL" id="MCG9024508.1"/>
    </source>
</evidence>
<comment type="caution">
    <text evidence="1">The sequence shown here is derived from an EMBL/GenBank/DDBJ whole genome shotgun (WGS) entry which is preliminary data.</text>
</comment>
<reference evidence="1 2" key="1">
    <citation type="submission" date="2021-10" db="EMBL/GenBank/DDBJ databases">
        <title>Whole-genome sequencing analysis of Laribacter hongkongensis: virulence gene profiles, carbohydrate-active enzyme prediction, and antimicrobial resistance characterization.</title>
        <authorList>
            <person name="Yuan P."/>
            <person name="Zhan Y."/>
            <person name="Chen D."/>
        </authorList>
    </citation>
    <scope>NUCLEOTIDE SEQUENCE [LARGE SCALE GENOMIC DNA]</scope>
    <source>
        <strain evidence="1 2">W67</strain>
    </source>
</reference>
<organism evidence="1 2">
    <name type="scientific">Laribacter hongkongensis</name>
    <dbReference type="NCBI Taxonomy" id="168471"/>
    <lineage>
        <taxon>Bacteria</taxon>
        <taxon>Pseudomonadati</taxon>
        <taxon>Pseudomonadota</taxon>
        <taxon>Betaproteobacteria</taxon>
        <taxon>Neisseriales</taxon>
        <taxon>Aquaspirillaceae</taxon>
        <taxon>Laribacter</taxon>
    </lineage>
</organism>
<accession>A0ABD4SLH5</accession>